<organism evidence="1 2">
    <name type="scientific">Streptococcus merionis</name>
    <dbReference type="NCBI Taxonomy" id="400065"/>
    <lineage>
        <taxon>Bacteria</taxon>
        <taxon>Bacillati</taxon>
        <taxon>Bacillota</taxon>
        <taxon>Bacilli</taxon>
        <taxon>Lactobacillales</taxon>
        <taxon>Streptococcaceae</taxon>
        <taxon>Streptococcus</taxon>
    </lineage>
</organism>
<protein>
    <submittedName>
        <fullName evidence="1">DNA binding protein</fullName>
    </submittedName>
</protein>
<dbReference type="OrthoDB" id="2389779at2"/>
<dbReference type="Pfam" id="PF06279">
    <property type="entry name" value="DUF1033"/>
    <property type="match status" value="1"/>
</dbReference>
<dbReference type="AlphaFoldDB" id="A0A239T0I3"/>
<dbReference type="RefSeq" id="WP_018374185.1">
    <property type="nucleotide sequence ID" value="NZ_LT906439.1"/>
</dbReference>
<dbReference type="STRING" id="1123308.GCA_000380085_01651"/>
<keyword evidence="2" id="KW-1185">Reference proteome</keyword>
<accession>A0A239T0I3</accession>
<evidence type="ECO:0000313" key="2">
    <source>
        <dbReference type="Proteomes" id="UP000215185"/>
    </source>
</evidence>
<dbReference type="EMBL" id="LT906439">
    <property type="protein sequence ID" value="SNU91197.1"/>
    <property type="molecule type" value="Genomic_DNA"/>
</dbReference>
<name>A0A239T0I3_9STRE</name>
<dbReference type="KEGG" id="smen:SAMEA4412692_2208"/>
<evidence type="ECO:0000313" key="1">
    <source>
        <dbReference type="EMBL" id="SNU91197.1"/>
    </source>
</evidence>
<sequence length="118" mass="14029">MYQVIKLFGDVEPWWFLDGWEENIVACESFDSYPEAVQFYQSQWAKLAKQFPQKEEKSDQMVAFWNPKEQRWCEECGESLQQFHSLFILSESETVIPLSKVHLEQSAKRSSCRLRKKA</sequence>
<dbReference type="eggNOG" id="COG4699">
    <property type="taxonomic scope" value="Bacteria"/>
</dbReference>
<reference evidence="1 2" key="1">
    <citation type="submission" date="2017-06" db="EMBL/GenBank/DDBJ databases">
        <authorList>
            <consortium name="Pathogen Informatics"/>
        </authorList>
    </citation>
    <scope>NUCLEOTIDE SEQUENCE [LARGE SCALE GENOMIC DNA]</scope>
    <source>
        <strain evidence="1 2">NCTC13788</strain>
    </source>
</reference>
<gene>
    <name evidence="1" type="ORF">SAMEA4412692_02208</name>
</gene>
<dbReference type="Proteomes" id="UP000215185">
    <property type="component" value="Chromosome 1"/>
</dbReference>
<dbReference type="InterPro" id="IPR010434">
    <property type="entry name" value="DUF1033"/>
</dbReference>
<proteinExistence type="predicted"/>